<organism evidence="4 5">
    <name type="scientific">Neisseria arctica</name>
    <dbReference type="NCBI Taxonomy" id="1470200"/>
    <lineage>
        <taxon>Bacteria</taxon>
        <taxon>Pseudomonadati</taxon>
        <taxon>Pseudomonadota</taxon>
        <taxon>Betaproteobacteria</taxon>
        <taxon>Neisseriales</taxon>
        <taxon>Neisseriaceae</taxon>
        <taxon>Neisseria</taxon>
    </lineage>
</organism>
<gene>
    <name evidence="4" type="ORF">PL75_00560</name>
</gene>
<protein>
    <recommendedName>
        <fullName evidence="3">LysM domain-containing protein</fullName>
    </recommendedName>
</protein>
<dbReference type="GO" id="GO:0009279">
    <property type="term" value="C:cell outer membrane"/>
    <property type="evidence" value="ECO:0007669"/>
    <property type="project" value="TreeGrafter"/>
</dbReference>
<dbReference type="GO" id="GO:0004222">
    <property type="term" value="F:metalloendopeptidase activity"/>
    <property type="evidence" value="ECO:0007669"/>
    <property type="project" value="TreeGrafter"/>
</dbReference>
<dbReference type="SUPFAM" id="SSF51261">
    <property type="entry name" value="Duplicated hybrid motif"/>
    <property type="match status" value="1"/>
</dbReference>
<proteinExistence type="inferred from homology"/>
<dbReference type="OrthoDB" id="9795421at2"/>
<keyword evidence="5" id="KW-1185">Reference proteome</keyword>
<comment type="caution">
    <text evidence="4">The sequence shown here is derived from an EMBL/GenBank/DDBJ whole genome shotgun (WGS) entry which is preliminary data.</text>
</comment>
<accession>A0A0J0YUR9</accession>
<dbReference type="Gene3D" id="3.10.350.10">
    <property type="entry name" value="LysM domain"/>
    <property type="match status" value="1"/>
</dbReference>
<evidence type="ECO:0000313" key="4">
    <source>
        <dbReference type="EMBL" id="KLT73865.1"/>
    </source>
</evidence>
<dbReference type="CDD" id="cd12797">
    <property type="entry name" value="M23_peptidase"/>
    <property type="match status" value="1"/>
</dbReference>
<dbReference type="PANTHER" id="PTHR21666">
    <property type="entry name" value="PEPTIDASE-RELATED"/>
    <property type="match status" value="1"/>
</dbReference>
<name>A0A0J0YUR9_9NEIS</name>
<dbReference type="PROSITE" id="PS51782">
    <property type="entry name" value="LYSM"/>
    <property type="match status" value="1"/>
</dbReference>
<dbReference type="PATRIC" id="fig|1470200.3.peg.128"/>
<dbReference type="CDD" id="cd00118">
    <property type="entry name" value="LysM"/>
    <property type="match status" value="1"/>
</dbReference>
<dbReference type="InterPro" id="IPR036779">
    <property type="entry name" value="LysM_dom_sf"/>
</dbReference>
<feature type="chain" id="PRO_5005247501" description="LysM domain-containing protein" evidence="2">
    <location>
        <begin position="26"/>
        <end position="219"/>
    </location>
</feature>
<dbReference type="InterPro" id="IPR018392">
    <property type="entry name" value="LysM"/>
</dbReference>
<evidence type="ECO:0000313" key="5">
    <source>
        <dbReference type="Proteomes" id="UP000036027"/>
    </source>
</evidence>
<evidence type="ECO:0000256" key="1">
    <source>
        <dbReference type="ARBA" id="ARBA00038420"/>
    </source>
</evidence>
<keyword evidence="2" id="KW-0732">Signal</keyword>
<dbReference type="Proteomes" id="UP000036027">
    <property type="component" value="Unassembled WGS sequence"/>
</dbReference>
<dbReference type="RefSeq" id="WP_047759958.1">
    <property type="nucleotide sequence ID" value="NZ_CP091510.1"/>
</dbReference>
<dbReference type="EMBL" id="JTDO01000001">
    <property type="protein sequence ID" value="KLT73865.1"/>
    <property type="molecule type" value="Genomic_DNA"/>
</dbReference>
<sequence length="219" mass="23465">MKNSLLSVLKSGLSTALIIVTAACASGTSSGPVPEGYYRVQSGDTLYRIGQRFGQSVNTLSAWNNLRNPSQIEVGQVLRVRAKVGAGAARTLEPVNRLRLQWPVDGGSSNILSRYNGSTNKGIDIGGSLGTPVKAAAEGKVLYAGEGVRGYGKLILITHNSNTLTAYAHNDRLNVQKDQTVRAGQIIARMGSSDSDRVKLHFEVRIKGKAVDPMPYLNR</sequence>
<evidence type="ECO:0000259" key="3">
    <source>
        <dbReference type="PROSITE" id="PS51782"/>
    </source>
</evidence>
<dbReference type="InterPro" id="IPR016047">
    <property type="entry name" value="M23ase_b-sheet_dom"/>
</dbReference>
<dbReference type="InterPro" id="IPR050570">
    <property type="entry name" value="Cell_wall_metabolism_enzyme"/>
</dbReference>
<dbReference type="InterPro" id="IPR011055">
    <property type="entry name" value="Dup_hybrid_motif"/>
</dbReference>
<dbReference type="SMART" id="SM00257">
    <property type="entry name" value="LysM"/>
    <property type="match status" value="1"/>
</dbReference>
<dbReference type="AlphaFoldDB" id="A0A0J0YUR9"/>
<dbReference type="Gene3D" id="2.70.70.10">
    <property type="entry name" value="Glucose Permease (Domain IIA)"/>
    <property type="match status" value="1"/>
</dbReference>
<dbReference type="PROSITE" id="PS51257">
    <property type="entry name" value="PROKAR_LIPOPROTEIN"/>
    <property type="match status" value="1"/>
</dbReference>
<evidence type="ECO:0000256" key="2">
    <source>
        <dbReference type="SAM" id="SignalP"/>
    </source>
</evidence>
<dbReference type="GO" id="GO:0032153">
    <property type="term" value="C:cell division site"/>
    <property type="evidence" value="ECO:0007669"/>
    <property type="project" value="TreeGrafter"/>
</dbReference>
<feature type="signal peptide" evidence="2">
    <location>
        <begin position="1"/>
        <end position="25"/>
    </location>
</feature>
<comment type="similarity">
    <text evidence="1">Belongs to the E.coli NlpD/Haemophilus LppB family.</text>
</comment>
<reference evidence="4 5" key="1">
    <citation type="submission" date="2014-11" db="EMBL/GenBank/DDBJ databases">
        <title>Genome of a novel goose pathogen.</title>
        <authorList>
            <person name="Hansen C.M."/>
            <person name="Hueffer K."/>
            <person name="Choi S.C."/>
        </authorList>
    </citation>
    <scope>NUCLEOTIDE SEQUENCE [LARGE SCALE GENOMIC DNA]</scope>
    <source>
        <strain evidence="4 5">KH1503</strain>
    </source>
</reference>
<feature type="domain" description="LysM" evidence="3">
    <location>
        <begin position="36"/>
        <end position="80"/>
    </location>
</feature>
<dbReference type="STRING" id="1470200.PL75_00560"/>
<dbReference type="Pfam" id="PF01551">
    <property type="entry name" value="Peptidase_M23"/>
    <property type="match status" value="1"/>
</dbReference>
<dbReference type="PANTHER" id="PTHR21666:SF263">
    <property type="entry name" value="MUREIN HYDROLASE ACTIVATOR NLPD"/>
    <property type="match status" value="1"/>
</dbReference>
<dbReference type="Pfam" id="PF01476">
    <property type="entry name" value="LysM"/>
    <property type="match status" value="1"/>
</dbReference>